<keyword evidence="6" id="KW-1185">Reference proteome</keyword>
<dbReference type="GO" id="GO:0016298">
    <property type="term" value="F:lipase activity"/>
    <property type="evidence" value="ECO:0007669"/>
    <property type="project" value="InterPro"/>
</dbReference>
<comment type="subcellular location">
    <subcellularLocation>
        <location evidence="1">Lipid droplet</location>
    </subcellularLocation>
</comment>
<evidence type="ECO:0008006" key="7">
    <source>
        <dbReference type="Google" id="ProtNLM"/>
    </source>
</evidence>
<keyword evidence="3" id="KW-0551">Lipid droplet</keyword>
<evidence type="ECO:0000256" key="1">
    <source>
        <dbReference type="ARBA" id="ARBA00004502"/>
    </source>
</evidence>
<dbReference type="InterPro" id="IPR019363">
    <property type="entry name" value="LDAH"/>
</dbReference>
<dbReference type="GO" id="GO:0019915">
    <property type="term" value="P:lipid storage"/>
    <property type="evidence" value="ECO:0007669"/>
    <property type="project" value="InterPro"/>
</dbReference>
<dbReference type="SUPFAM" id="SSF53474">
    <property type="entry name" value="alpha/beta-Hydrolases"/>
    <property type="match status" value="1"/>
</dbReference>
<dbReference type="AlphaFoldDB" id="A0A8J4V854"/>
<protein>
    <recommendedName>
        <fullName evidence="7">Lipid droplet-associated hydrolase</fullName>
    </recommendedName>
</protein>
<name>A0A8J4V854_9ROSI</name>
<dbReference type="InterPro" id="IPR029058">
    <property type="entry name" value="AB_hydrolase_fold"/>
</dbReference>
<evidence type="ECO:0000313" key="6">
    <source>
        <dbReference type="Proteomes" id="UP000737018"/>
    </source>
</evidence>
<evidence type="ECO:0000256" key="4">
    <source>
        <dbReference type="ARBA" id="ARBA00022801"/>
    </source>
</evidence>
<evidence type="ECO:0000256" key="2">
    <source>
        <dbReference type="ARBA" id="ARBA00008300"/>
    </source>
</evidence>
<evidence type="ECO:0000313" key="5">
    <source>
        <dbReference type="EMBL" id="KAF3948057.1"/>
    </source>
</evidence>
<dbReference type="OrthoDB" id="448051at2759"/>
<organism evidence="5 6">
    <name type="scientific">Castanea mollissima</name>
    <name type="common">Chinese chestnut</name>
    <dbReference type="NCBI Taxonomy" id="60419"/>
    <lineage>
        <taxon>Eukaryota</taxon>
        <taxon>Viridiplantae</taxon>
        <taxon>Streptophyta</taxon>
        <taxon>Embryophyta</taxon>
        <taxon>Tracheophyta</taxon>
        <taxon>Spermatophyta</taxon>
        <taxon>Magnoliopsida</taxon>
        <taxon>eudicotyledons</taxon>
        <taxon>Gunneridae</taxon>
        <taxon>Pentapetalae</taxon>
        <taxon>rosids</taxon>
        <taxon>fabids</taxon>
        <taxon>Fagales</taxon>
        <taxon>Fagaceae</taxon>
        <taxon>Castanea</taxon>
    </lineage>
</organism>
<dbReference type="PANTHER" id="PTHR13390">
    <property type="entry name" value="LIPASE"/>
    <property type="match status" value="1"/>
</dbReference>
<dbReference type="FunFam" id="3.40.50.1820:FF:000267">
    <property type="entry name" value="Alpha/beta-Hydrolases superfamily protein"/>
    <property type="match status" value="1"/>
</dbReference>
<gene>
    <name evidence="5" type="ORF">CMV_025896</name>
</gene>
<comment type="similarity">
    <text evidence="2">Belongs to the AB hydrolase superfamily. LDAH family.</text>
</comment>
<dbReference type="Pfam" id="PF10230">
    <property type="entry name" value="LIDHydrolase"/>
    <property type="match status" value="1"/>
</dbReference>
<dbReference type="Proteomes" id="UP000737018">
    <property type="component" value="Unassembled WGS sequence"/>
</dbReference>
<comment type="caution">
    <text evidence="5">The sequence shown here is derived from an EMBL/GenBank/DDBJ whole genome shotgun (WGS) entry which is preliminary data.</text>
</comment>
<reference evidence="5" key="1">
    <citation type="submission" date="2020-03" db="EMBL/GenBank/DDBJ databases">
        <title>Castanea mollissima Vanexum genome sequencing.</title>
        <authorList>
            <person name="Staton M."/>
        </authorList>
    </citation>
    <scope>NUCLEOTIDE SEQUENCE</scope>
    <source>
        <tissue evidence="5">Leaf</tissue>
    </source>
</reference>
<dbReference type="PANTHER" id="PTHR13390:SF0">
    <property type="entry name" value="LIPID DROPLET-ASSOCIATED HYDROLASE"/>
    <property type="match status" value="1"/>
</dbReference>
<sequence length="343" mass="38606">MLLRPSVRPLCLSLSFHSKARRSYRPKCLSKDMGRVELDSKAKRQADFRLCNVSSHMTELLEIRADDPKMHVLLIPGNPGVVPFYKDFVESLYEFLDGNASITAISHLSHTKKDWDHGRLFSLEEQTDHKMDFIKQELENIEVPIILVGHSIGSYISIDMFRRSSEKVIYCIGLYPFLALNLQSTEQSIIGKIAASRVVSAALSLMVAALGFLPRSALRLIVTNSLAKSWSAVAVEATCSHLVQYHTMRNVLFMAMTEFRKLTATPDWAFMREKKEKLAFLFGGDDHWGPLQMFEEISKQVPGIALSIERGHNHAFSCTEAGASCVAKYVASLIKNQLLLSRQ</sequence>
<proteinExistence type="inferred from homology"/>
<keyword evidence="4" id="KW-0378">Hydrolase</keyword>
<dbReference type="GO" id="GO:0005811">
    <property type="term" value="C:lipid droplet"/>
    <property type="evidence" value="ECO:0007669"/>
    <property type="project" value="UniProtKB-SubCell"/>
</dbReference>
<dbReference type="Gene3D" id="3.40.50.1820">
    <property type="entry name" value="alpha/beta hydrolase"/>
    <property type="match status" value="1"/>
</dbReference>
<accession>A0A8J4V854</accession>
<evidence type="ECO:0000256" key="3">
    <source>
        <dbReference type="ARBA" id="ARBA00022677"/>
    </source>
</evidence>
<dbReference type="EMBL" id="JRKL02007145">
    <property type="protein sequence ID" value="KAF3948057.1"/>
    <property type="molecule type" value="Genomic_DNA"/>
</dbReference>